<organism evidence="2 3">
    <name type="scientific">Ditylenchus dipsaci</name>
    <dbReference type="NCBI Taxonomy" id="166011"/>
    <lineage>
        <taxon>Eukaryota</taxon>
        <taxon>Metazoa</taxon>
        <taxon>Ecdysozoa</taxon>
        <taxon>Nematoda</taxon>
        <taxon>Chromadorea</taxon>
        <taxon>Rhabditida</taxon>
        <taxon>Tylenchina</taxon>
        <taxon>Tylenchomorpha</taxon>
        <taxon>Sphaerularioidea</taxon>
        <taxon>Anguinidae</taxon>
        <taxon>Anguininae</taxon>
        <taxon>Ditylenchus</taxon>
    </lineage>
</organism>
<dbReference type="InterPro" id="IPR001623">
    <property type="entry name" value="DnaJ_domain"/>
</dbReference>
<sequence>MSESFISRTVCVIAGFLEVNCNAGRRHFFAQFFQPLEHKSIRRFQLSIHEHKHHWDQSFRQKQYRGNNDETSKFNFYETLGIDKNASDQQIKDAYKRSALKYHPDRNLGNEEALENFKKISIA</sequence>
<dbReference type="Gene3D" id="1.10.287.110">
    <property type="entry name" value="DnaJ domain"/>
    <property type="match status" value="1"/>
</dbReference>
<dbReference type="Pfam" id="PF00226">
    <property type="entry name" value="DnaJ"/>
    <property type="match status" value="1"/>
</dbReference>
<proteinExistence type="predicted"/>
<dbReference type="PANTHER" id="PTHR44272:SF3">
    <property type="entry name" value="J DOMAIN-CONTAINING PROTEIN"/>
    <property type="match status" value="1"/>
</dbReference>
<dbReference type="AlphaFoldDB" id="A0A915EME9"/>
<dbReference type="SUPFAM" id="SSF46565">
    <property type="entry name" value="Chaperone J-domain"/>
    <property type="match status" value="1"/>
</dbReference>
<keyword evidence="2" id="KW-1185">Reference proteome</keyword>
<dbReference type="PROSITE" id="PS50076">
    <property type="entry name" value="DNAJ_2"/>
    <property type="match status" value="1"/>
</dbReference>
<dbReference type="InterPro" id="IPR036869">
    <property type="entry name" value="J_dom_sf"/>
</dbReference>
<dbReference type="InterPro" id="IPR052812">
    <property type="entry name" value="Plant_DnaJ_domain"/>
</dbReference>
<protein>
    <submittedName>
        <fullName evidence="3">J domain-containing protein</fullName>
    </submittedName>
</protein>
<dbReference type="SMART" id="SM00271">
    <property type="entry name" value="DnaJ"/>
    <property type="match status" value="1"/>
</dbReference>
<dbReference type="Proteomes" id="UP000887574">
    <property type="component" value="Unplaced"/>
</dbReference>
<dbReference type="WBParaSite" id="jg7414">
    <property type="protein sequence ID" value="jg7414"/>
    <property type="gene ID" value="jg7414"/>
</dbReference>
<dbReference type="PANTHER" id="PTHR44272">
    <property type="entry name" value="DNAJ DOMAIN (PROKARYOTIC HEAT SHOCK PROTEIN)"/>
    <property type="match status" value="1"/>
</dbReference>
<dbReference type="PRINTS" id="PR00625">
    <property type="entry name" value="JDOMAIN"/>
</dbReference>
<reference evidence="3" key="1">
    <citation type="submission" date="2022-11" db="UniProtKB">
        <authorList>
            <consortium name="WormBaseParasite"/>
        </authorList>
    </citation>
    <scope>IDENTIFICATION</scope>
</reference>
<accession>A0A915EME9</accession>
<evidence type="ECO:0000259" key="1">
    <source>
        <dbReference type="PROSITE" id="PS50076"/>
    </source>
</evidence>
<dbReference type="CDD" id="cd06257">
    <property type="entry name" value="DnaJ"/>
    <property type="match status" value="1"/>
</dbReference>
<evidence type="ECO:0000313" key="3">
    <source>
        <dbReference type="WBParaSite" id="jg7414"/>
    </source>
</evidence>
<feature type="domain" description="J" evidence="1">
    <location>
        <begin position="75"/>
        <end position="123"/>
    </location>
</feature>
<name>A0A915EME9_9BILA</name>
<evidence type="ECO:0000313" key="2">
    <source>
        <dbReference type="Proteomes" id="UP000887574"/>
    </source>
</evidence>